<keyword evidence="2" id="KW-0418">Kinase</keyword>
<evidence type="ECO:0000313" key="2">
    <source>
        <dbReference type="EMBL" id="ANI17779.1"/>
    </source>
</evidence>
<protein>
    <submittedName>
        <fullName evidence="2">Histidine kinase</fullName>
    </submittedName>
</protein>
<dbReference type="PROSITE" id="PS51833">
    <property type="entry name" value="HDOD"/>
    <property type="match status" value="1"/>
</dbReference>
<dbReference type="AlphaFoldDB" id="A0A1A9KJY9"/>
<organism evidence="2 3">
    <name type="scientific">Pseudomonas citronellolis</name>
    <dbReference type="NCBI Taxonomy" id="53408"/>
    <lineage>
        <taxon>Bacteria</taxon>
        <taxon>Pseudomonadati</taxon>
        <taxon>Pseudomonadota</taxon>
        <taxon>Gammaproteobacteria</taxon>
        <taxon>Pseudomonadales</taxon>
        <taxon>Pseudomonadaceae</taxon>
        <taxon>Pseudomonas</taxon>
    </lineage>
</organism>
<accession>A0A1A9KJY9</accession>
<dbReference type="GO" id="GO:0016301">
    <property type="term" value="F:kinase activity"/>
    <property type="evidence" value="ECO:0007669"/>
    <property type="project" value="UniProtKB-KW"/>
</dbReference>
<proteinExistence type="predicted"/>
<evidence type="ECO:0000259" key="1">
    <source>
        <dbReference type="PROSITE" id="PS51833"/>
    </source>
</evidence>
<dbReference type="Pfam" id="PF08668">
    <property type="entry name" value="HDOD"/>
    <property type="match status" value="1"/>
</dbReference>
<dbReference type="Proteomes" id="UP000077748">
    <property type="component" value="Chromosome"/>
</dbReference>
<evidence type="ECO:0000313" key="3">
    <source>
        <dbReference type="Proteomes" id="UP000077748"/>
    </source>
</evidence>
<reference evidence="2 3" key="1">
    <citation type="submission" date="2016-05" db="EMBL/GenBank/DDBJ databases">
        <title>Genome Sequence of Pseudomonas citronellolis Strain SJTE-3, an Estrogens and Persistent Organic Pollutants degradation strain.</title>
        <authorList>
            <person name="Liang R."/>
        </authorList>
    </citation>
    <scope>NUCLEOTIDE SEQUENCE [LARGE SCALE GENOMIC DNA]</scope>
    <source>
        <strain evidence="2 3">SJTE-3</strain>
    </source>
</reference>
<feature type="domain" description="HDOD" evidence="1">
    <location>
        <begin position="23"/>
        <end position="214"/>
    </location>
</feature>
<dbReference type="RefSeq" id="WP_064584681.1">
    <property type="nucleotide sequence ID" value="NZ_CP015878.1"/>
</dbReference>
<dbReference type="SUPFAM" id="SSF109604">
    <property type="entry name" value="HD-domain/PDEase-like"/>
    <property type="match status" value="1"/>
</dbReference>
<dbReference type="EMBL" id="CP015878">
    <property type="protein sequence ID" value="ANI17779.1"/>
    <property type="molecule type" value="Genomic_DNA"/>
</dbReference>
<sequence>MPIQTPDPQRLASWLQLLEELPLPVPAEQHERVRRALADNRRSLRDIVDLLQDSPTLALAILREANRARMAQDNPAESLEVALSRLGLVRAAALLEGLPSVPAAQMPPALGQMLLISRHAMQQASGLFASRLARLWQEIHWGSLFILAPVWALATARPDLLEEWQQQVLGEGRASAEVEQELLGMRLLPLCAALAERWRLPEWIGQGLRLLGEDHELLVRALHLAHAESEPLAQQQRLDADPELARWLTRPANTILLANSLAMAAHQSWGGPHMLRWQRLTALYLQEPLEALQQQVHTLAVESARKDADARYWHPAQALLWPWDSQRWLPRHAPTSEPTAANAPAPAAGNPEQWRRLCAELLRTPSPFGNLVPLLECASEALHACGLGRAVLLLADRQQNLLQARRSFGLAPAEQNLQLPVAGSQLLRRLLERPARLHLTPANMAEYSALLPGRLKAALPGDHLLLRSLARGPRVVMLVVADRNGHPIGEVQGQAFDKTCQCIERALQQFGAPAAQ</sequence>
<dbReference type="InterPro" id="IPR013976">
    <property type="entry name" value="HDOD"/>
</dbReference>
<dbReference type="Gene3D" id="1.10.3210.10">
    <property type="entry name" value="Hypothetical protein af1432"/>
    <property type="match status" value="1"/>
</dbReference>
<name>A0A1A9KJY9_9PSED</name>
<gene>
    <name evidence="2" type="ORF">A9C11_28990</name>
</gene>
<keyword evidence="2" id="KW-0808">Transferase</keyword>